<sequence length="103" mass="12007">MTSGLLFSWTGSMPLVPSSSYLYYRSNMSFWMVAIMFGAFYDVLIILLMFLTMEYRCMTLILFYYCSLLPPKSTAALTWLRCTDGSVQMSDPLLVMLFERMHF</sequence>
<accession>A0A8R7TCS4</accession>
<dbReference type="AlphaFoldDB" id="A0A8R7TCS4"/>
<organism evidence="2 3">
    <name type="scientific">Triticum urartu</name>
    <name type="common">Red wild einkorn</name>
    <name type="synonym">Crithodium urartu</name>
    <dbReference type="NCBI Taxonomy" id="4572"/>
    <lineage>
        <taxon>Eukaryota</taxon>
        <taxon>Viridiplantae</taxon>
        <taxon>Streptophyta</taxon>
        <taxon>Embryophyta</taxon>
        <taxon>Tracheophyta</taxon>
        <taxon>Spermatophyta</taxon>
        <taxon>Magnoliopsida</taxon>
        <taxon>Liliopsida</taxon>
        <taxon>Poales</taxon>
        <taxon>Poaceae</taxon>
        <taxon>BOP clade</taxon>
        <taxon>Pooideae</taxon>
        <taxon>Triticodae</taxon>
        <taxon>Triticeae</taxon>
        <taxon>Triticinae</taxon>
        <taxon>Triticum</taxon>
    </lineage>
</organism>
<dbReference type="Gramene" id="TuG1812G0200000814.01.T01">
    <property type="protein sequence ID" value="TuG1812G0200000814.01.T01"/>
    <property type="gene ID" value="TuG1812G0200000814.01"/>
</dbReference>
<proteinExistence type="predicted"/>
<evidence type="ECO:0000313" key="3">
    <source>
        <dbReference type="Proteomes" id="UP000015106"/>
    </source>
</evidence>
<reference evidence="2" key="3">
    <citation type="submission" date="2022-06" db="UniProtKB">
        <authorList>
            <consortium name="EnsemblPlants"/>
        </authorList>
    </citation>
    <scope>IDENTIFICATION</scope>
</reference>
<keyword evidence="3" id="KW-1185">Reference proteome</keyword>
<feature type="transmembrane region" description="Helical" evidence="1">
    <location>
        <begin position="30"/>
        <end position="51"/>
    </location>
</feature>
<reference evidence="2" key="2">
    <citation type="submission" date="2018-03" db="EMBL/GenBank/DDBJ databases">
        <title>The Triticum urartu genome reveals the dynamic nature of wheat genome evolution.</title>
        <authorList>
            <person name="Ling H."/>
            <person name="Ma B."/>
            <person name="Shi X."/>
            <person name="Liu H."/>
            <person name="Dong L."/>
            <person name="Sun H."/>
            <person name="Cao Y."/>
            <person name="Gao Q."/>
            <person name="Zheng S."/>
            <person name="Li Y."/>
            <person name="Yu Y."/>
            <person name="Du H."/>
            <person name="Qi M."/>
            <person name="Li Y."/>
            <person name="Yu H."/>
            <person name="Cui Y."/>
            <person name="Wang N."/>
            <person name="Chen C."/>
            <person name="Wu H."/>
            <person name="Zhao Y."/>
            <person name="Zhang J."/>
            <person name="Li Y."/>
            <person name="Zhou W."/>
            <person name="Zhang B."/>
            <person name="Hu W."/>
            <person name="Eijk M."/>
            <person name="Tang J."/>
            <person name="Witsenboer H."/>
            <person name="Zhao S."/>
            <person name="Li Z."/>
            <person name="Zhang A."/>
            <person name="Wang D."/>
            <person name="Liang C."/>
        </authorList>
    </citation>
    <scope>NUCLEOTIDE SEQUENCE [LARGE SCALE GENOMIC DNA]</scope>
    <source>
        <strain evidence="2">cv. G1812</strain>
    </source>
</reference>
<keyword evidence="1" id="KW-0472">Membrane</keyword>
<name>A0A8R7TCS4_TRIUA</name>
<dbReference type="EnsemblPlants" id="TuG1812G0200000814.01.T01">
    <property type="protein sequence ID" value="TuG1812G0200000814.01.T01"/>
    <property type="gene ID" value="TuG1812G0200000814.01"/>
</dbReference>
<evidence type="ECO:0000313" key="2">
    <source>
        <dbReference type="EnsemblPlants" id="TuG1812G0200000814.01.T01"/>
    </source>
</evidence>
<dbReference type="Proteomes" id="UP000015106">
    <property type="component" value="Chromosome 2"/>
</dbReference>
<evidence type="ECO:0000256" key="1">
    <source>
        <dbReference type="SAM" id="Phobius"/>
    </source>
</evidence>
<protein>
    <submittedName>
        <fullName evidence="2">Uncharacterized protein</fullName>
    </submittedName>
</protein>
<keyword evidence="1" id="KW-0812">Transmembrane</keyword>
<keyword evidence="1" id="KW-1133">Transmembrane helix</keyword>
<reference evidence="3" key="1">
    <citation type="journal article" date="2013" name="Nature">
        <title>Draft genome of the wheat A-genome progenitor Triticum urartu.</title>
        <authorList>
            <person name="Ling H.Q."/>
            <person name="Zhao S."/>
            <person name="Liu D."/>
            <person name="Wang J."/>
            <person name="Sun H."/>
            <person name="Zhang C."/>
            <person name="Fan H."/>
            <person name="Li D."/>
            <person name="Dong L."/>
            <person name="Tao Y."/>
            <person name="Gao C."/>
            <person name="Wu H."/>
            <person name="Li Y."/>
            <person name="Cui Y."/>
            <person name="Guo X."/>
            <person name="Zheng S."/>
            <person name="Wang B."/>
            <person name="Yu K."/>
            <person name="Liang Q."/>
            <person name="Yang W."/>
            <person name="Lou X."/>
            <person name="Chen J."/>
            <person name="Feng M."/>
            <person name="Jian J."/>
            <person name="Zhang X."/>
            <person name="Luo G."/>
            <person name="Jiang Y."/>
            <person name="Liu J."/>
            <person name="Wang Z."/>
            <person name="Sha Y."/>
            <person name="Zhang B."/>
            <person name="Wu H."/>
            <person name="Tang D."/>
            <person name="Shen Q."/>
            <person name="Xue P."/>
            <person name="Zou S."/>
            <person name="Wang X."/>
            <person name="Liu X."/>
            <person name="Wang F."/>
            <person name="Yang Y."/>
            <person name="An X."/>
            <person name="Dong Z."/>
            <person name="Zhang K."/>
            <person name="Zhang X."/>
            <person name="Luo M.C."/>
            <person name="Dvorak J."/>
            <person name="Tong Y."/>
            <person name="Wang J."/>
            <person name="Yang H."/>
            <person name="Li Z."/>
            <person name="Wang D."/>
            <person name="Zhang A."/>
            <person name="Wang J."/>
        </authorList>
    </citation>
    <scope>NUCLEOTIDE SEQUENCE</scope>
    <source>
        <strain evidence="3">cv. G1812</strain>
    </source>
</reference>